<evidence type="ECO:0000313" key="11">
    <source>
        <dbReference type="Proteomes" id="UP000293465"/>
    </source>
</evidence>
<dbReference type="Pfam" id="PF22590">
    <property type="entry name" value="Cas3-like_C_2"/>
    <property type="match status" value="1"/>
</dbReference>
<organism evidence="10 11">
    <name type="scientific">Aliivibrio finisterrensis</name>
    <dbReference type="NCBI Taxonomy" id="511998"/>
    <lineage>
        <taxon>Bacteria</taxon>
        <taxon>Pseudomonadati</taxon>
        <taxon>Pseudomonadota</taxon>
        <taxon>Gammaproteobacteria</taxon>
        <taxon>Vibrionales</taxon>
        <taxon>Vibrionaceae</taxon>
        <taxon>Aliivibrio</taxon>
    </lineage>
</organism>
<dbReference type="InterPro" id="IPR013395">
    <property type="entry name" value="CRISPR-assoc_Cas3_yers"/>
</dbReference>
<comment type="similarity">
    <text evidence="2">In the central section; belongs to the CRISPR-associated helicase Cas3 family.</text>
</comment>
<dbReference type="InterPro" id="IPR038257">
    <property type="entry name" value="CRISPR-assoc_Cas3_HD_sf"/>
</dbReference>
<dbReference type="PROSITE" id="PS51643">
    <property type="entry name" value="HD_CAS3"/>
    <property type="match status" value="1"/>
</dbReference>
<comment type="similarity">
    <text evidence="1">In the N-terminal section; belongs to the CRISPR-associated nuclease Cas3-HD family.</text>
</comment>
<evidence type="ECO:0000256" key="7">
    <source>
        <dbReference type="ARBA" id="ARBA00022840"/>
    </source>
</evidence>
<keyword evidence="4" id="KW-0547">Nucleotide-binding</keyword>
<dbReference type="Proteomes" id="UP000293465">
    <property type="component" value="Unassembled WGS sequence"/>
</dbReference>
<comment type="caution">
    <text evidence="10">The sequence shown here is derived from an EMBL/GenBank/DDBJ whole genome shotgun (WGS) entry which is preliminary data.</text>
</comment>
<evidence type="ECO:0000256" key="2">
    <source>
        <dbReference type="ARBA" id="ARBA00009046"/>
    </source>
</evidence>
<dbReference type="Gene3D" id="1.10.3210.30">
    <property type="match status" value="1"/>
</dbReference>
<dbReference type="InterPro" id="IPR048823">
    <property type="entry name" value="Cas3_I-F_Cas2"/>
</dbReference>
<dbReference type="GO" id="GO:0051607">
    <property type="term" value="P:defense response to virus"/>
    <property type="evidence" value="ECO:0007669"/>
    <property type="project" value="UniProtKB-KW"/>
</dbReference>
<reference evidence="10 11" key="1">
    <citation type="submission" date="2019-02" db="EMBL/GenBank/DDBJ databases">
        <title>Genome sequences of Aliivibrio finisterrensis strains from farmed Atlantic salmon.</title>
        <authorList>
            <person name="Bowman J.P."/>
        </authorList>
    </citation>
    <scope>NUCLEOTIDE SEQUENCE [LARGE SCALE GENOMIC DNA]</scope>
    <source>
        <strain evidence="10 11">A32</strain>
    </source>
</reference>
<evidence type="ECO:0000256" key="4">
    <source>
        <dbReference type="ARBA" id="ARBA00022741"/>
    </source>
</evidence>
<dbReference type="GO" id="GO:0005524">
    <property type="term" value="F:ATP binding"/>
    <property type="evidence" value="ECO:0007669"/>
    <property type="project" value="UniProtKB-KW"/>
</dbReference>
<evidence type="ECO:0000256" key="8">
    <source>
        <dbReference type="ARBA" id="ARBA00023118"/>
    </source>
</evidence>
<dbReference type="OrthoDB" id="220028at2"/>
<keyword evidence="7" id="KW-0067">ATP-binding</keyword>
<keyword evidence="3" id="KW-0479">Metal-binding</keyword>
<evidence type="ECO:0000256" key="3">
    <source>
        <dbReference type="ARBA" id="ARBA00022723"/>
    </source>
</evidence>
<dbReference type="InterPro" id="IPR006483">
    <property type="entry name" value="CRISPR-assoc_Cas3_HD"/>
</dbReference>
<evidence type="ECO:0000313" key="10">
    <source>
        <dbReference type="EMBL" id="RYU47712.1"/>
    </source>
</evidence>
<dbReference type="InterPro" id="IPR054712">
    <property type="entry name" value="Cas3-like_dom"/>
</dbReference>
<dbReference type="NCBIfam" id="TIGR02562">
    <property type="entry name" value="cas3_yersinia"/>
    <property type="match status" value="1"/>
</dbReference>
<gene>
    <name evidence="10" type="primary">cas3f</name>
    <name evidence="10" type="ORF">ERW49_05035</name>
</gene>
<proteinExistence type="inferred from homology"/>
<dbReference type="Pfam" id="PF21384">
    <property type="entry name" value="Cas3_I-F_Cas2"/>
    <property type="match status" value="1"/>
</dbReference>
<name>A0A4Q5KRL7_9GAMM</name>
<accession>A0A4Q5KRL7</accession>
<protein>
    <submittedName>
        <fullName evidence="10">Type I-F CRISPR-associated helicase Cas3</fullName>
    </submittedName>
</protein>
<dbReference type="InterPro" id="IPR027417">
    <property type="entry name" value="P-loop_NTPase"/>
</dbReference>
<keyword evidence="8" id="KW-0051">Antiviral defense</keyword>
<dbReference type="SUPFAM" id="SSF52540">
    <property type="entry name" value="P-loop containing nucleoside triphosphate hydrolases"/>
    <property type="match status" value="1"/>
</dbReference>
<evidence type="ECO:0000256" key="6">
    <source>
        <dbReference type="ARBA" id="ARBA00022806"/>
    </source>
</evidence>
<dbReference type="GO" id="GO:0004386">
    <property type="term" value="F:helicase activity"/>
    <property type="evidence" value="ECO:0007669"/>
    <property type="project" value="UniProtKB-KW"/>
</dbReference>
<dbReference type="GeneID" id="86911309"/>
<dbReference type="EMBL" id="SEZJ01000003">
    <property type="protein sequence ID" value="RYU47712.1"/>
    <property type="molecule type" value="Genomic_DNA"/>
</dbReference>
<dbReference type="AlphaFoldDB" id="A0A4Q5KRL7"/>
<keyword evidence="6" id="KW-0347">Helicase</keyword>
<evidence type="ECO:0000259" key="9">
    <source>
        <dbReference type="PROSITE" id="PS51643"/>
    </source>
</evidence>
<sequence>MMVTFVSQCEKNALKKTRRVLDAFANRIGDNTWQTIITEDGLLTVKKMLRQTASKSTAVSCHWIRSRSRSQFLWVVGNRLKFNTEGVVPVNRTRLNLDHKEWENGWDKLEVIANATSIAGLFHDFGKANDLFQAKLKGISGAKGEPYRHEWISLRLFEAFVKGKSDQEWLGELSEIDRSENGTNTESYVLNNLHHDNGANSPSPFKSLTPFASLVAWLIVSHHRLPLPQTKRTQNVVNENMKNWLTGVFNCDWNSSNAEQLDQIGNDTIIKNWTFSQGTPFISKTWQKQASKLAYRALKNTKLNHDQELLKQRFVAHLSRLSLMLSDHYYSSLEAERSQLEWRDNDYLPKANTDRKATQLEGRAVFKQQLDEHNIGVAHNAMHFALNLPALKYALPAIGQHKLFSRTAPKKFAWQDKAYKAAKEYARLSEKQGFFGINMASTGCGKTIANARIMYALADEREGCRFSVAVGLRTLTLQTGDSYRDLLKLGDDELAVLIGSQAVKTLHQVNKESNKEKPSSGSESSDDFFEQLFISYDGQIYDGRLKHWLKGNPKLEQLLSAPVVVSTIDHLMPATESLRGGKQIAPMLRLLTSDLILDEPDDFSLEDLPALCRLVNWAGMLGSRVLLSSATLPPSLINALYHAYLAGRKHFNEANFPEGELQSVVCGWFDENKSHVTEIKSSDAFTEENEIFVQKRIKKLNENKKVLRKGELVPVHLDDELSDKKDESHIYQSVAATIHEQIHKLHDSHHVKHSSCRKVSCGVVRMANIDPMINVMKCLSEMRPQEDYSIHFCVYHSQFPLAVRSHKENRLDNTLTRYDSEQLWQQPEIIDALNKTTTVNNIFVVVGTSVVEVGRDHDYDWGIAEPSSLRALIQLAGRIQRHRQQEPSSSNLMVLNKNIRALRGDTTAYCKPGFESEDLPLSTHDLNELLNGELESISAISRIKEPSFSQKDFCLDKTSKNKKAKGIDSFSVQEHRALKLTLGLENKLNRDVFFQKDDEACLWWSSDNHADWNGEFINQTRFRKSDLQEEFILCKTDEWGDLGWHQKDTTQKKWVFTPQNHRVVTQSIELSEGNYWWMNADAETIYSNLAEQLEQTIEITGQYFGAISLRAAKEGQELIWNWHDQLGIYQTKITRNNNG</sequence>
<evidence type="ECO:0000256" key="1">
    <source>
        <dbReference type="ARBA" id="ARBA00006847"/>
    </source>
</evidence>
<feature type="domain" description="HD Cas3-type" evidence="9">
    <location>
        <begin position="89"/>
        <end position="329"/>
    </location>
</feature>
<evidence type="ECO:0000256" key="5">
    <source>
        <dbReference type="ARBA" id="ARBA00022801"/>
    </source>
</evidence>
<dbReference type="GO" id="GO:0016787">
    <property type="term" value="F:hydrolase activity"/>
    <property type="evidence" value="ECO:0007669"/>
    <property type="project" value="UniProtKB-KW"/>
</dbReference>
<dbReference type="RefSeq" id="WP_130086580.1">
    <property type="nucleotide sequence ID" value="NZ_SEZJ01000003.1"/>
</dbReference>
<keyword evidence="5" id="KW-0378">Hydrolase</keyword>
<dbReference type="GO" id="GO:0046872">
    <property type="term" value="F:metal ion binding"/>
    <property type="evidence" value="ECO:0007669"/>
    <property type="project" value="UniProtKB-KW"/>
</dbReference>